<reference evidence="1 2" key="1">
    <citation type="submission" date="2023-08" db="EMBL/GenBank/DDBJ databases">
        <title>Draft genome sequence of Algoriphagus taiwanensis.</title>
        <authorList>
            <person name="Takatani N."/>
            <person name="Hosokawa M."/>
            <person name="Sawabe T."/>
        </authorList>
    </citation>
    <scope>NUCLEOTIDE SEQUENCE [LARGE SCALE GENOMIC DNA]</scope>
    <source>
        <strain evidence="1 2">JCM 19755</strain>
    </source>
</reference>
<protein>
    <submittedName>
        <fullName evidence="1">Uncharacterized protein</fullName>
    </submittedName>
</protein>
<organism evidence="1 2">
    <name type="scientific">Algoriphagus taiwanensis</name>
    <dbReference type="NCBI Taxonomy" id="1445656"/>
    <lineage>
        <taxon>Bacteria</taxon>
        <taxon>Pseudomonadati</taxon>
        <taxon>Bacteroidota</taxon>
        <taxon>Cytophagia</taxon>
        <taxon>Cytophagales</taxon>
        <taxon>Cyclobacteriaceae</taxon>
        <taxon>Algoriphagus</taxon>
    </lineage>
</organism>
<sequence length="31" mass="3693">MALIQIEENKRELKTIEQLSLECFPFTILLE</sequence>
<dbReference type="EMBL" id="BTPE01000004">
    <property type="protein sequence ID" value="GMQ33245.1"/>
    <property type="molecule type" value="Genomic_DNA"/>
</dbReference>
<proteinExistence type="predicted"/>
<keyword evidence="2" id="KW-1185">Reference proteome</keyword>
<gene>
    <name evidence="1" type="ORF">Ataiwa_15170</name>
</gene>
<evidence type="ECO:0000313" key="1">
    <source>
        <dbReference type="EMBL" id="GMQ33245.1"/>
    </source>
</evidence>
<dbReference type="Proteomes" id="UP001307705">
    <property type="component" value="Unassembled WGS sequence"/>
</dbReference>
<comment type="caution">
    <text evidence="1">The sequence shown here is derived from an EMBL/GenBank/DDBJ whole genome shotgun (WGS) entry which is preliminary data.</text>
</comment>
<evidence type="ECO:0000313" key="2">
    <source>
        <dbReference type="Proteomes" id="UP001307705"/>
    </source>
</evidence>
<name>A0ABQ6PZ79_9BACT</name>
<accession>A0ABQ6PZ79</accession>